<evidence type="ECO:0000313" key="2">
    <source>
        <dbReference type="EMBL" id="CAH3027824.1"/>
    </source>
</evidence>
<gene>
    <name evidence="2" type="ORF">PEVE_00032465</name>
</gene>
<protein>
    <submittedName>
        <fullName evidence="2">Uncharacterized protein</fullName>
    </submittedName>
</protein>
<evidence type="ECO:0000256" key="1">
    <source>
        <dbReference type="SAM" id="MobiDB-lite"/>
    </source>
</evidence>
<comment type="caution">
    <text evidence="2">The sequence shown here is derived from an EMBL/GenBank/DDBJ whole genome shotgun (WGS) entry which is preliminary data.</text>
</comment>
<feature type="compositionally biased region" description="Polar residues" evidence="1">
    <location>
        <begin position="1"/>
        <end position="10"/>
    </location>
</feature>
<proteinExistence type="predicted"/>
<dbReference type="Proteomes" id="UP001159427">
    <property type="component" value="Unassembled WGS sequence"/>
</dbReference>
<organism evidence="2 3">
    <name type="scientific">Porites evermanni</name>
    <dbReference type="NCBI Taxonomy" id="104178"/>
    <lineage>
        <taxon>Eukaryota</taxon>
        <taxon>Metazoa</taxon>
        <taxon>Cnidaria</taxon>
        <taxon>Anthozoa</taxon>
        <taxon>Hexacorallia</taxon>
        <taxon>Scleractinia</taxon>
        <taxon>Fungiina</taxon>
        <taxon>Poritidae</taxon>
        <taxon>Porites</taxon>
    </lineage>
</organism>
<accession>A0ABN8MGW3</accession>
<name>A0ABN8MGW3_9CNID</name>
<feature type="region of interest" description="Disordered" evidence="1">
    <location>
        <begin position="1"/>
        <end position="56"/>
    </location>
</feature>
<dbReference type="PANTHER" id="PTHR34239:SF2">
    <property type="entry name" value="TRANSPOSABLE ELEMENT P TRANSPOSASE_THAP9 CONSERVED DOMAIN-CONTAINING PROTEIN"/>
    <property type="match status" value="1"/>
</dbReference>
<keyword evidence="3" id="KW-1185">Reference proteome</keyword>
<dbReference type="PANTHER" id="PTHR34239">
    <property type="entry name" value="APPLE DOMAIN-CONTAINING PROTEIN"/>
    <property type="match status" value="1"/>
</dbReference>
<feature type="non-terminal residue" evidence="2">
    <location>
        <position position="177"/>
    </location>
</feature>
<dbReference type="EMBL" id="CALNXI010000473">
    <property type="protein sequence ID" value="CAH3027824.1"/>
    <property type="molecule type" value="Genomic_DNA"/>
</dbReference>
<reference evidence="2 3" key="1">
    <citation type="submission" date="2022-05" db="EMBL/GenBank/DDBJ databases">
        <authorList>
            <consortium name="Genoscope - CEA"/>
            <person name="William W."/>
        </authorList>
    </citation>
    <scope>NUCLEOTIDE SEQUENCE [LARGE SCALE GENOMIC DNA]</scope>
</reference>
<evidence type="ECO:0000313" key="3">
    <source>
        <dbReference type="Proteomes" id="UP001159427"/>
    </source>
</evidence>
<sequence>MTKLNENASLLLSGRDPESEEDGETASAEAVQDSDHEGVDMEASLPAILDSKTTDKAAPRTGDAFLQELAQDLSVREQTSPPIHESLAGIFKGLLSEKMPDDKIKAKLDKYTRPENIKGLRTPKVNPLIWSQLSATMKAQDARSQKGQNALIGSVIAMTKATDLVLAKYSQDRDLIT</sequence>